<dbReference type="AlphaFoldDB" id="A0A1S8LJZ0"/>
<accession>A0A1S8LJZ0</accession>
<proteinExistence type="predicted"/>
<evidence type="ECO:0000313" key="1">
    <source>
        <dbReference type="EMBL" id="URZ10445.1"/>
    </source>
</evidence>
<dbReference type="PANTHER" id="PTHR35788:SF1">
    <property type="entry name" value="EXPORTED PROTEIN"/>
    <property type="match status" value="1"/>
</dbReference>
<dbReference type="EMBL" id="CP096983">
    <property type="protein sequence ID" value="URZ10445.1"/>
    <property type="molecule type" value="Genomic_DNA"/>
</dbReference>
<name>A0A1S8LJZ0_9CLOT</name>
<reference evidence="1 2" key="1">
    <citation type="submission" date="2022-04" db="EMBL/GenBank/DDBJ databases">
        <title>Genome sequence of C. roseum typestrain.</title>
        <authorList>
            <person name="Poehlein A."/>
            <person name="Schoch T."/>
            <person name="Duerre P."/>
            <person name="Daniel R."/>
        </authorList>
    </citation>
    <scope>NUCLEOTIDE SEQUENCE [LARGE SCALE GENOMIC DNA]</scope>
    <source>
        <strain evidence="1 2">DSM 7320</strain>
    </source>
</reference>
<dbReference type="InterPro" id="IPR022029">
    <property type="entry name" value="YoaR-like_PG-bd"/>
</dbReference>
<dbReference type="Pfam" id="PF12229">
    <property type="entry name" value="PG_binding_4"/>
    <property type="match status" value="1"/>
</dbReference>
<dbReference type="InterPro" id="IPR052913">
    <property type="entry name" value="Glycopeptide_resist_protein"/>
</dbReference>
<organism evidence="1 2">
    <name type="scientific">Clostridium felsineum</name>
    <dbReference type="NCBI Taxonomy" id="36839"/>
    <lineage>
        <taxon>Bacteria</taxon>
        <taxon>Bacillati</taxon>
        <taxon>Bacillota</taxon>
        <taxon>Clostridia</taxon>
        <taxon>Eubacteriales</taxon>
        <taxon>Clostridiaceae</taxon>
        <taxon>Clostridium</taxon>
    </lineage>
</organism>
<protein>
    <submittedName>
        <fullName evidence="1">Uncharacterized protein</fullName>
    </submittedName>
</protein>
<dbReference type="PANTHER" id="PTHR35788">
    <property type="entry name" value="EXPORTED PROTEIN-RELATED"/>
    <property type="match status" value="1"/>
</dbReference>
<dbReference type="Proteomes" id="UP000190951">
    <property type="component" value="Chromosome"/>
</dbReference>
<dbReference type="Pfam" id="PF04294">
    <property type="entry name" value="VanW"/>
    <property type="match status" value="1"/>
</dbReference>
<dbReference type="InterPro" id="IPR007391">
    <property type="entry name" value="Vancomycin_resist_VanW"/>
</dbReference>
<gene>
    <name evidence="1" type="ORF">CROST_011540</name>
</gene>
<dbReference type="KEGG" id="crw:CROST_011540"/>
<dbReference type="RefSeq" id="WP_077835113.1">
    <property type="nucleotide sequence ID" value="NZ_CP096983.1"/>
</dbReference>
<dbReference type="STRING" id="84029.CROST_05750"/>
<keyword evidence="2" id="KW-1185">Reference proteome</keyword>
<sequence length="409" mass="45557">MKKILASIVSGAVIIIFIVLIGIYIKVQRWEKFIYNGVSIENIDVSAKSKKQAEDIVKKEFDKIVQNKSINLIADENKTMQLKYSDVNVKYDIDKAVDAAFNYGKDLSIYDRYRLIKNPKKIEVKVKMTCDKKALNEWVKNVSNSLNKEPKNATVIKAGEGFRIIPDEDGKKVNEDKLKKDVEDTIQNNDNNNIKINMDAVKAKTTGDRLKSINTLISSFNTEYASLSSEERAHNIFLATKAINGMILMPGDVFSFNGVVGERTAIKGYESAPVLVGNKSDMGLGGGICQVSTTLYNAVLTAGVKATERHHHTLPSHYVSLGYDATVDYGTLDYKFKNTLSFPLYIEGSTDGGCVTFNIYSDASLLSEKYKVTSENYSDSVPKVKVYLEAYQNGVLKSKEMIANDVYSQ</sequence>
<evidence type="ECO:0000313" key="2">
    <source>
        <dbReference type="Proteomes" id="UP000190951"/>
    </source>
</evidence>